<reference evidence="7 8" key="2">
    <citation type="submission" date="2024-05" db="EMBL/GenBank/DDBJ databases">
        <authorList>
            <person name="Chen Y."/>
            <person name="Shah S."/>
            <person name="Dougan E. K."/>
            <person name="Thang M."/>
            <person name="Chan C."/>
        </authorList>
    </citation>
    <scope>NUCLEOTIDE SEQUENCE [LARGE SCALE GENOMIC DNA]</scope>
</reference>
<evidence type="ECO:0000313" key="7">
    <source>
        <dbReference type="EMBL" id="CAL4784798.1"/>
    </source>
</evidence>
<dbReference type="EMBL" id="CAMXCT010002336">
    <property type="protein sequence ID" value="CAI3997486.1"/>
    <property type="molecule type" value="Genomic_DNA"/>
</dbReference>
<evidence type="ECO:0000256" key="2">
    <source>
        <dbReference type="RuleBase" id="RU000454"/>
    </source>
</evidence>
<reference evidence="6" key="1">
    <citation type="submission" date="2022-10" db="EMBL/GenBank/DDBJ databases">
        <authorList>
            <person name="Chen Y."/>
            <person name="Dougan E. K."/>
            <person name="Chan C."/>
            <person name="Rhodes N."/>
            <person name="Thang M."/>
        </authorList>
    </citation>
    <scope>NUCLEOTIDE SEQUENCE</scope>
</reference>
<evidence type="ECO:0000313" key="8">
    <source>
        <dbReference type="Proteomes" id="UP001152797"/>
    </source>
</evidence>
<dbReference type="Gene3D" id="1.10.287.110">
    <property type="entry name" value="DnaJ domain"/>
    <property type="match status" value="1"/>
</dbReference>
<comment type="similarity">
    <text evidence="1 2">Belongs to the peptidase A1 family.</text>
</comment>
<name>A0A9P1CU63_9DINO</name>
<dbReference type="PANTHER" id="PTHR44200:SF1">
    <property type="entry name" value="DNAJ HOMOLOG SUBFAMILY C MEMBER 7"/>
    <property type="match status" value="1"/>
</dbReference>
<dbReference type="Proteomes" id="UP001152797">
    <property type="component" value="Unassembled WGS sequence"/>
</dbReference>
<evidence type="ECO:0000259" key="5">
    <source>
        <dbReference type="PROSITE" id="PS51767"/>
    </source>
</evidence>
<dbReference type="SMART" id="SM00028">
    <property type="entry name" value="TPR"/>
    <property type="match status" value="4"/>
</dbReference>
<dbReference type="InterPro" id="IPR021109">
    <property type="entry name" value="Peptidase_aspartic_dom_sf"/>
</dbReference>
<keyword evidence="2" id="KW-0378">Hydrolase</keyword>
<dbReference type="SUPFAM" id="SSF50630">
    <property type="entry name" value="Acid proteases"/>
    <property type="match status" value="1"/>
</dbReference>
<dbReference type="InterPro" id="IPR011990">
    <property type="entry name" value="TPR-like_helical_dom_sf"/>
</dbReference>
<keyword evidence="8" id="KW-1185">Reference proteome</keyword>
<feature type="compositionally biased region" description="Basic and acidic residues" evidence="3">
    <location>
        <begin position="1"/>
        <end position="11"/>
    </location>
</feature>
<protein>
    <submittedName>
        <fullName evidence="7">DnaJ homolog subfamily C member 7</fullName>
    </submittedName>
</protein>
<dbReference type="InterPro" id="IPR001461">
    <property type="entry name" value="Aspartic_peptidase_A1"/>
</dbReference>
<feature type="non-terminal residue" evidence="6">
    <location>
        <position position="1"/>
    </location>
</feature>
<dbReference type="CDD" id="cd06257">
    <property type="entry name" value="DnaJ"/>
    <property type="match status" value="1"/>
</dbReference>
<dbReference type="PRINTS" id="PR00625">
    <property type="entry name" value="JDOMAIN"/>
</dbReference>
<dbReference type="SUPFAM" id="SSF48452">
    <property type="entry name" value="TPR-like"/>
    <property type="match status" value="2"/>
</dbReference>
<proteinExistence type="inferred from homology"/>
<dbReference type="InterPro" id="IPR001623">
    <property type="entry name" value="DnaJ_domain"/>
</dbReference>
<dbReference type="OrthoDB" id="431596at2759"/>
<dbReference type="EMBL" id="CAMXCT020002336">
    <property type="protein sequence ID" value="CAL1150861.1"/>
    <property type="molecule type" value="Genomic_DNA"/>
</dbReference>
<evidence type="ECO:0000256" key="1">
    <source>
        <dbReference type="ARBA" id="ARBA00007447"/>
    </source>
</evidence>
<dbReference type="PROSITE" id="PS50076">
    <property type="entry name" value="DNAJ_2"/>
    <property type="match status" value="1"/>
</dbReference>
<dbReference type="PRINTS" id="PR00792">
    <property type="entry name" value="PEPSIN"/>
</dbReference>
<feature type="domain" description="J" evidence="4">
    <location>
        <begin position="920"/>
        <end position="986"/>
    </location>
</feature>
<dbReference type="InterPro" id="IPR036869">
    <property type="entry name" value="J_dom_sf"/>
</dbReference>
<dbReference type="CDD" id="cd05471">
    <property type="entry name" value="pepsin_like"/>
    <property type="match status" value="1"/>
</dbReference>
<dbReference type="Pfam" id="PF00026">
    <property type="entry name" value="Asp"/>
    <property type="match status" value="1"/>
</dbReference>
<evidence type="ECO:0000256" key="3">
    <source>
        <dbReference type="SAM" id="MobiDB-lite"/>
    </source>
</evidence>
<keyword evidence="2" id="KW-0645">Protease</keyword>
<dbReference type="Pfam" id="PF00226">
    <property type="entry name" value="DnaJ"/>
    <property type="match status" value="1"/>
</dbReference>
<gene>
    <name evidence="6" type="ORF">C1SCF055_LOCUS23862</name>
</gene>
<feature type="region of interest" description="Disordered" evidence="3">
    <location>
        <begin position="1"/>
        <end position="26"/>
    </location>
</feature>
<dbReference type="InterPro" id="IPR034164">
    <property type="entry name" value="Pepsin-like_dom"/>
</dbReference>
<dbReference type="InterPro" id="IPR001969">
    <property type="entry name" value="Aspartic_peptidase_AS"/>
</dbReference>
<dbReference type="PROSITE" id="PS00141">
    <property type="entry name" value="ASP_PROTEASE"/>
    <property type="match status" value="1"/>
</dbReference>
<dbReference type="EMBL" id="CAMXCT030002336">
    <property type="protein sequence ID" value="CAL4784798.1"/>
    <property type="molecule type" value="Genomic_DNA"/>
</dbReference>
<accession>A0A9P1CU63</accession>
<dbReference type="InterPro" id="IPR019734">
    <property type="entry name" value="TPR_rpt"/>
</dbReference>
<evidence type="ECO:0000259" key="4">
    <source>
        <dbReference type="PROSITE" id="PS50076"/>
    </source>
</evidence>
<dbReference type="GO" id="GO:0006508">
    <property type="term" value="P:proteolysis"/>
    <property type="evidence" value="ECO:0007669"/>
    <property type="project" value="UniProtKB-KW"/>
</dbReference>
<dbReference type="InterPro" id="IPR033121">
    <property type="entry name" value="PEPTIDASE_A1"/>
</dbReference>
<evidence type="ECO:0000313" key="6">
    <source>
        <dbReference type="EMBL" id="CAI3997486.1"/>
    </source>
</evidence>
<dbReference type="InterPro" id="IPR052758">
    <property type="entry name" value="SRC_co-chaperone"/>
</dbReference>
<dbReference type="AlphaFoldDB" id="A0A9P1CU63"/>
<feature type="domain" description="Peptidase A1" evidence="5">
    <location>
        <begin position="130"/>
        <end position="595"/>
    </location>
</feature>
<dbReference type="GO" id="GO:0004190">
    <property type="term" value="F:aspartic-type endopeptidase activity"/>
    <property type="evidence" value="ECO:0007669"/>
    <property type="project" value="UniProtKB-KW"/>
</dbReference>
<dbReference type="SUPFAM" id="SSF46565">
    <property type="entry name" value="Chaperone J-domain"/>
    <property type="match status" value="1"/>
</dbReference>
<organism evidence="6">
    <name type="scientific">Cladocopium goreaui</name>
    <dbReference type="NCBI Taxonomy" id="2562237"/>
    <lineage>
        <taxon>Eukaryota</taxon>
        <taxon>Sar</taxon>
        <taxon>Alveolata</taxon>
        <taxon>Dinophyceae</taxon>
        <taxon>Suessiales</taxon>
        <taxon>Symbiodiniaceae</taxon>
        <taxon>Cladocopium</taxon>
    </lineage>
</organism>
<dbReference type="SMART" id="SM00271">
    <property type="entry name" value="DnaJ"/>
    <property type="match status" value="1"/>
</dbReference>
<dbReference type="PROSITE" id="PS51767">
    <property type="entry name" value="PEPTIDASE_A1"/>
    <property type="match status" value="1"/>
</dbReference>
<comment type="caution">
    <text evidence="6">The sequence shown here is derived from an EMBL/GenBank/DDBJ whole genome shotgun (WGS) entry which is preliminary data.</text>
</comment>
<dbReference type="Gene3D" id="2.40.70.10">
    <property type="entry name" value="Acid Proteases"/>
    <property type="match status" value="3"/>
</dbReference>
<feature type="region of interest" description="Disordered" evidence="3">
    <location>
        <begin position="43"/>
        <end position="64"/>
    </location>
</feature>
<dbReference type="Gene3D" id="1.25.40.10">
    <property type="entry name" value="Tetratricopeptide repeat domain"/>
    <property type="match status" value="2"/>
</dbReference>
<feature type="non-terminal residue" evidence="6">
    <location>
        <position position="1027"/>
    </location>
</feature>
<feature type="compositionally biased region" description="Acidic residues" evidence="3">
    <location>
        <begin position="12"/>
        <end position="26"/>
    </location>
</feature>
<keyword evidence="2" id="KW-0064">Aspartyl protease</keyword>
<sequence length="1027" mass="113996">QDQEDGSRDEIQNDDESDDEEAEVAEDGLFDYEVRCTVASGEPVKGLELPAGRDQAATGPASSDRKVFGPETFKVLSLYSTALHTSGELPSPRLFSNRAAARLKLAKWEEALHDIMEATKRDPANPKVYTSVKVAIGNPPQNFDLVADTGSDNCVVYDCSCKECPDAWGSCFTGPARSNSFKLPMFKVDEHNPNNVTTAPASMVMRFGSGDISTKIASDEVQIGPLKVYMENGLLLMVDQALSLTGHFEGILGLGRPPDRERANLAKVQVPGFLERAHVQRFSMCFNHNAPGVLGFGTPTHRKPLSSVGKAHWSLNFHGITFGQENSKLSFCGSGVQCSIIPDSGTTLLVGPEEPILSIYEALCKSWERCNKMYEKLKKEMFHLAGAGIEVEGLEAQPKASLRLSPPEGLMATVAKLAARSGEDLSPTPVTPVNLTRLQDVKDVKDGADTLLPKKAQLGDKNESYEVSPGMTLRLLLQHCTDWMSQVDINAEMPDLVFHVTDKNGNAEELKISPRSYVLAKTVDVEVPGVSNIFGMRLNTKHKERKQVCVMGFSPADYQTPTDGQIWILGMPLFYEYTAHYDRGNAPEEVTMGFTSQHDEACERFARCLLLNNRLPEGLTPASCKGVHICKQRLRNLSDVQKGNDEWQPFLSMSKRISHHAGVLHEMEGILMSVHTAENKRSESQVSDAAAILHGCDSMLQLLSDLENGERDELTPENGPQEWAKKALEVADGLLDEDPRWPDSHHWRARSLVRLQQRQEARKALKMAQLCAEEKGGTHNLTEELLDGMRAIDQQKERGNNAYRAQQWSMAKECYDLAIAADSLRMDVELSAQLYCNRAAVQARLHKRDAALQDATMALRLCPSYGKARFRRGILYMELERYAEAARDFEILFRETPGFDGLAAWRARATRWAVRPPTRNFYAILGIDFGASAADIKKAYRKMALKWHPDKNVDRAEEAAQKFKEVQEAFEVLSDPARRQELDGFEADLCCLATALPYDTHPCASGRSCAKSASLPKETAAKIWQFL</sequence>
<dbReference type="PANTHER" id="PTHR44200">
    <property type="entry name" value="DNAJ HOMOLOG SUBFAMILY C MEMBER 7"/>
    <property type="match status" value="1"/>
</dbReference>